<gene>
    <name evidence="10" type="ORF">SAMN05421773_11559</name>
</gene>
<dbReference type="GO" id="GO:0031419">
    <property type="term" value="F:cobalamin binding"/>
    <property type="evidence" value="ECO:0007669"/>
    <property type="project" value="InterPro"/>
</dbReference>
<evidence type="ECO:0000256" key="7">
    <source>
        <dbReference type="ARBA" id="ARBA00023014"/>
    </source>
</evidence>
<dbReference type="SUPFAM" id="SSF102114">
    <property type="entry name" value="Radical SAM enzymes"/>
    <property type="match status" value="1"/>
</dbReference>
<dbReference type="InterPro" id="IPR007197">
    <property type="entry name" value="rSAM"/>
</dbReference>
<name>A0A1I1SBC8_9ACTN</name>
<feature type="domain" description="Radical SAM core" evidence="9">
    <location>
        <begin position="184"/>
        <end position="434"/>
    </location>
</feature>
<dbReference type="SFLD" id="SFLDG01123">
    <property type="entry name" value="methyltransferase_(Class_B)"/>
    <property type="match status" value="1"/>
</dbReference>
<evidence type="ECO:0000256" key="4">
    <source>
        <dbReference type="ARBA" id="ARBA00022691"/>
    </source>
</evidence>
<sequence>MRIALVYPEVLDLARFKENRKEFPPFGVLYLAAVAEADGHDVRVVKVSGSDHVRDFTGYDVVAFTIPSSATYGIIRDCRLQSRYDGDPLILVGGVHPNFYPEQTLRDIEPHAVGIGEGEETFRELIAQARTRRFADIPGLCHLRGGEAVRTRPRTLLKDIDALPLPARHLLPPEDLVMSDRLSTTDLRMAHVMFSRGCPFPCRFCAAAQTRIQYRSGAGARRELVDMIERYGIEGFAIVDDNFIVNKRKVRDICTGIADLGLKWSALSRVDTVDEALLGDMAAAGCLEVKYGMESGSPRILRAMRKNITPDHIRRAVRWTRNAGMHVKLFLIHGYPGEDRASTRETMDLLAELAPGIERVSLFRFVPLPGTYVYDHPAEFDLHGTSSRPGWDGDWAQYHIHHNHKHWWGTPDQFAEVEAGYRELAGMVDELWPDRHRVPTSAPGA</sequence>
<dbReference type="AlphaFoldDB" id="A0A1I1SBC8"/>
<evidence type="ECO:0000313" key="11">
    <source>
        <dbReference type="Proteomes" id="UP000199207"/>
    </source>
</evidence>
<dbReference type="PROSITE" id="PS51918">
    <property type="entry name" value="RADICAL_SAM"/>
    <property type="match status" value="1"/>
</dbReference>
<proteinExistence type="predicted"/>
<dbReference type="STRING" id="910347.SAMN05421773_11559"/>
<dbReference type="Gene3D" id="3.80.30.20">
    <property type="entry name" value="tm_1862 like domain"/>
    <property type="match status" value="1"/>
</dbReference>
<dbReference type="InterPro" id="IPR034466">
    <property type="entry name" value="Methyltransferase_Class_B"/>
</dbReference>
<dbReference type="InterPro" id="IPR051198">
    <property type="entry name" value="BchE-like"/>
</dbReference>
<feature type="domain" description="B12-binding" evidence="8">
    <location>
        <begin position="8"/>
        <end position="136"/>
    </location>
</feature>
<dbReference type="InterPro" id="IPR023404">
    <property type="entry name" value="rSAM_horseshoe"/>
</dbReference>
<dbReference type="OrthoDB" id="5298546at2"/>
<dbReference type="InterPro" id="IPR006638">
    <property type="entry name" value="Elp3/MiaA/NifB-like_rSAM"/>
</dbReference>
<dbReference type="InterPro" id="IPR058240">
    <property type="entry name" value="rSAM_sf"/>
</dbReference>
<dbReference type="Gene3D" id="3.40.50.280">
    <property type="entry name" value="Cobalamin-binding domain"/>
    <property type="match status" value="1"/>
</dbReference>
<dbReference type="SFLD" id="SFLDG01082">
    <property type="entry name" value="B12-binding_domain_containing"/>
    <property type="match status" value="1"/>
</dbReference>
<dbReference type="CDD" id="cd01335">
    <property type="entry name" value="Radical_SAM"/>
    <property type="match status" value="1"/>
</dbReference>
<dbReference type="PANTHER" id="PTHR43409">
    <property type="entry name" value="ANAEROBIC MAGNESIUM-PROTOPORPHYRIN IX MONOMETHYL ESTER CYCLASE-RELATED"/>
    <property type="match status" value="1"/>
</dbReference>
<comment type="cofactor">
    <cofactor evidence="1">
        <name>[4Fe-4S] cluster</name>
        <dbReference type="ChEBI" id="CHEBI:49883"/>
    </cofactor>
</comment>
<evidence type="ECO:0000256" key="6">
    <source>
        <dbReference type="ARBA" id="ARBA00023004"/>
    </source>
</evidence>
<dbReference type="SFLD" id="SFLDS00029">
    <property type="entry name" value="Radical_SAM"/>
    <property type="match status" value="1"/>
</dbReference>
<dbReference type="InterPro" id="IPR006158">
    <property type="entry name" value="Cobalamin-bd"/>
</dbReference>
<evidence type="ECO:0000256" key="2">
    <source>
        <dbReference type="ARBA" id="ARBA00022603"/>
    </source>
</evidence>
<dbReference type="GO" id="GO:0051539">
    <property type="term" value="F:4 iron, 4 sulfur cluster binding"/>
    <property type="evidence" value="ECO:0007669"/>
    <property type="project" value="UniProtKB-KW"/>
</dbReference>
<keyword evidence="11" id="KW-1185">Reference proteome</keyword>
<evidence type="ECO:0000259" key="8">
    <source>
        <dbReference type="PROSITE" id="PS51332"/>
    </source>
</evidence>
<accession>A0A1I1SBC8</accession>
<dbReference type="PANTHER" id="PTHR43409:SF7">
    <property type="entry name" value="BLL1977 PROTEIN"/>
    <property type="match status" value="1"/>
</dbReference>
<dbReference type="GO" id="GO:0005829">
    <property type="term" value="C:cytosol"/>
    <property type="evidence" value="ECO:0007669"/>
    <property type="project" value="TreeGrafter"/>
</dbReference>
<dbReference type="Pfam" id="PF04055">
    <property type="entry name" value="Radical_SAM"/>
    <property type="match status" value="1"/>
</dbReference>
<organism evidence="10 11">
    <name type="scientific">Streptomyces aidingensis</name>
    <dbReference type="NCBI Taxonomy" id="910347"/>
    <lineage>
        <taxon>Bacteria</taxon>
        <taxon>Bacillati</taxon>
        <taxon>Actinomycetota</taxon>
        <taxon>Actinomycetes</taxon>
        <taxon>Kitasatosporales</taxon>
        <taxon>Streptomycetaceae</taxon>
        <taxon>Streptomyces</taxon>
    </lineage>
</organism>
<keyword evidence="2" id="KW-0489">Methyltransferase</keyword>
<dbReference type="GO" id="GO:0003824">
    <property type="term" value="F:catalytic activity"/>
    <property type="evidence" value="ECO:0007669"/>
    <property type="project" value="InterPro"/>
</dbReference>
<evidence type="ECO:0000259" key="9">
    <source>
        <dbReference type="PROSITE" id="PS51918"/>
    </source>
</evidence>
<dbReference type="EMBL" id="FOLM01000015">
    <property type="protein sequence ID" value="SFD43727.1"/>
    <property type="molecule type" value="Genomic_DNA"/>
</dbReference>
<keyword evidence="4" id="KW-0949">S-adenosyl-L-methionine</keyword>
<keyword evidence="5" id="KW-0479">Metal-binding</keyword>
<protein>
    <submittedName>
        <fullName evidence="10">Radical SAM superfamily enzyme YgiQ, UPF0313 family</fullName>
    </submittedName>
</protein>
<evidence type="ECO:0000256" key="1">
    <source>
        <dbReference type="ARBA" id="ARBA00001966"/>
    </source>
</evidence>
<dbReference type="Proteomes" id="UP000199207">
    <property type="component" value="Unassembled WGS sequence"/>
</dbReference>
<evidence type="ECO:0000256" key="3">
    <source>
        <dbReference type="ARBA" id="ARBA00022679"/>
    </source>
</evidence>
<dbReference type="GO" id="GO:0046872">
    <property type="term" value="F:metal ion binding"/>
    <property type="evidence" value="ECO:0007669"/>
    <property type="project" value="UniProtKB-KW"/>
</dbReference>
<reference evidence="10 11" key="1">
    <citation type="submission" date="2016-10" db="EMBL/GenBank/DDBJ databases">
        <authorList>
            <person name="de Groot N.N."/>
        </authorList>
    </citation>
    <scope>NUCLEOTIDE SEQUENCE [LARGE SCALE GENOMIC DNA]</scope>
    <source>
        <strain evidence="10 11">CGMCC 4.5739</strain>
    </source>
</reference>
<evidence type="ECO:0000256" key="5">
    <source>
        <dbReference type="ARBA" id="ARBA00022723"/>
    </source>
</evidence>
<dbReference type="Pfam" id="PF02310">
    <property type="entry name" value="B12-binding"/>
    <property type="match status" value="1"/>
</dbReference>
<keyword evidence="6" id="KW-0408">Iron</keyword>
<evidence type="ECO:0000313" key="10">
    <source>
        <dbReference type="EMBL" id="SFD43727.1"/>
    </source>
</evidence>
<dbReference type="RefSeq" id="WP_093840846.1">
    <property type="nucleotide sequence ID" value="NZ_FOLM01000015.1"/>
</dbReference>
<keyword evidence="3" id="KW-0808">Transferase</keyword>
<dbReference type="SMART" id="SM00729">
    <property type="entry name" value="Elp3"/>
    <property type="match status" value="1"/>
</dbReference>
<dbReference type="CDD" id="cd02068">
    <property type="entry name" value="radical_SAM_B12_BD"/>
    <property type="match status" value="1"/>
</dbReference>
<keyword evidence="7" id="KW-0411">Iron-sulfur</keyword>
<dbReference type="PROSITE" id="PS51332">
    <property type="entry name" value="B12_BINDING"/>
    <property type="match status" value="1"/>
</dbReference>